<sequence length="289" mass="32554">MSLFNSRQPKFKMTLSIIDLVNVPIVSGYVLVKWYLKDSPKPDARGRTDHAPIRDHKVTWDYVRSAEFRIRINSDNVLSECLLVFEIYSEVGAMRHRASLGNLTINVSEHVGKEGQLARRYLLQSSKVNAVIRISIEMTQLKGETNYKVPQLKSSHLFGGIADVAEGQAKEGQSRSKSLQVDDPGFWAKLWDEVSGQNDELTPMACAESIIQGNSGWKYAPEHYEVQEVRANAKMGPPIWASLEDLRSWRVDVDKDELLQIEKTQIAGLSADNDHIVQLEASAPKHLNK</sequence>
<evidence type="ECO:0000259" key="1">
    <source>
        <dbReference type="PROSITE" id="PS51840"/>
    </source>
</evidence>
<protein>
    <recommendedName>
        <fullName evidence="1">C2 NT-type domain-containing protein</fullName>
    </recommendedName>
</protein>
<dbReference type="AlphaFoldDB" id="A0A1E4TFE7"/>
<dbReference type="Pfam" id="PF10358">
    <property type="entry name" value="NT-C2"/>
    <property type="match status" value="1"/>
</dbReference>
<dbReference type="InterPro" id="IPR039931">
    <property type="entry name" value="EEIG1/2-like"/>
</dbReference>
<proteinExistence type="predicted"/>
<dbReference type="PROSITE" id="PS51840">
    <property type="entry name" value="C2_NT"/>
    <property type="match status" value="1"/>
</dbReference>
<keyword evidence="3" id="KW-1185">Reference proteome</keyword>
<gene>
    <name evidence="2" type="ORF">CANCADRAFT_106224</name>
</gene>
<dbReference type="OrthoDB" id="3365224at2759"/>
<organism evidence="2 3">
    <name type="scientific">Tortispora caseinolytica NRRL Y-17796</name>
    <dbReference type="NCBI Taxonomy" id="767744"/>
    <lineage>
        <taxon>Eukaryota</taxon>
        <taxon>Fungi</taxon>
        <taxon>Dikarya</taxon>
        <taxon>Ascomycota</taxon>
        <taxon>Saccharomycotina</taxon>
        <taxon>Trigonopsidomycetes</taxon>
        <taxon>Trigonopsidales</taxon>
        <taxon>Trigonopsidaceae</taxon>
        <taxon>Tortispora</taxon>
    </lineage>
</organism>
<dbReference type="PANTHER" id="PTHR21456:SF1">
    <property type="entry name" value="C2 NT-TYPE DOMAIN-CONTAINING PROTEIN"/>
    <property type="match status" value="1"/>
</dbReference>
<name>A0A1E4TFE7_9ASCO</name>
<dbReference type="PANTHER" id="PTHR21456">
    <property type="entry name" value="FAMILY WITH SEQUENCE SIMILARITY 102"/>
    <property type="match status" value="1"/>
</dbReference>
<evidence type="ECO:0000313" key="2">
    <source>
        <dbReference type="EMBL" id="ODV90398.1"/>
    </source>
</evidence>
<dbReference type="Proteomes" id="UP000095023">
    <property type="component" value="Unassembled WGS sequence"/>
</dbReference>
<dbReference type="InterPro" id="IPR019448">
    <property type="entry name" value="NT-C2"/>
</dbReference>
<feature type="domain" description="C2 NT-type" evidence="1">
    <location>
        <begin position="1"/>
        <end position="140"/>
    </location>
</feature>
<reference evidence="3" key="1">
    <citation type="submission" date="2016-02" db="EMBL/GenBank/DDBJ databases">
        <title>Comparative genomics of biotechnologically important yeasts.</title>
        <authorList>
            <consortium name="DOE Joint Genome Institute"/>
            <person name="Riley R."/>
            <person name="Haridas S."/>
            <person name="Wolfe K.H."/>
            <person name="Lopes M.R."/>
            <person name="Hittinger C.T."/>
            <person name="Goker M."/>
            <person name="Salamov A."/>
            <person name="Wisecaver J."/>
            <person name="Long T.M."/>
            <person name="Aerts A.L."/>
            <person name="Barry K."/>
            <person name="Choi C."/>
            <person name="Clum A."/>
            <person name="Coughlan A.Y."/>
            <person name="Deshpande S."/>
            <person name="Douglass A.P."/>
            <person name="Hanson S.J."/>
            <person name="Klenk H.-P."/>
            <person name="Labutti K."/>
            <person name="Lapidus A."/>
            <person name="Lindquist E."/>
            <person name="Lipzen A."/>
            <person name="Meier-Kolthoff J.P."/>
            <person name="Ohm R.A."/>
            <person name="Otillar R.P."/>
            <person name="Pangilinan J."/>
            <person name="Peng Y."/>
            <person name="Rokas A."/>
            <person name="Rosa C.A."/>
            <person name="Scheuner C."/>
            <person name="Sibirny A.A."/>
            <person name="Slot J.C."/>
            <person name="Stielow J.B."/>
            <person name="Sun H."/>
            <person name="Kurtzman C.P."/>
            <person name="Blackwell M."/>
            <person name="Jeffries T.W."/>
            <person name="Grigoriev I.V."/>
        </authorList>
    </citation>
    <scope>NUCLEOTIDE SEQUENCE [LARGE SCALE GENOMIC DNA]</scope>
    <source>
        <strain evidence="3">NRRL Y-17796</strain>
    </source>
</reference>
<evidence type="ECO:0000313" key="3">
    <source>
        <dbReference type="Proteomes" id="UP000095023"/>
    </source>
</evidence>
<dbReference type="EMBL" id="KV453842">
    <property type="protein sequence ID" value="ODV90398.1"/>
    <property type="molecule type" value="Genomic_DNA"/>
</dbReference>
<accession>A0A1E4TFE7</accession>